<evidence type="ECO:0000256" key="1">
    <source>
        <dbReference type="ARBA" id="ARBA00004141"/>
    </source>
</evidence>
<proteinExistence type="predicted"/>
<dbReference type="Pfam" id="PF07690">
    <property type="entry name" value="MFS_1"/>
    <property type="match status" value="1"/>
</dbReference>
<dbReference type="InterPro" id="IPR011701">
    <property type="entry name" value="MFS"/>
</dbReference>
<feature type="transmembrane region" description="Helical" evidence="5">
    <location>
        <begin position="178"/>
        <end position="199"/>
    </location>
</feature>
<feature type="transmembrane region" description="Helical" evidence="5">
    <location>
        <begin position="378"/>
        <end position="401"/>
    </location>
</feature>
<feature type="transmembrane region" description="Helical" evidence="5">
    <location>
        <begin position="107"/>
        <end position="131"/>
    </location>
</feature>
<dbReference type="PANTHER" id="PTHR21576">
    <property type="entry name" value="UNCHARACTERIZED NODULIN-LIKE PROTEIN"/>
    <property type="match status" value="1"/>
</dbReference>
<keyword evidence="4 5" id="KW-0472">Membrane</keyword>
<feature type="transmembrane region" description="Helical" evidence="5">
    <location>
        <begin position="288"/>
        <end position="310"/>
    </location>
</feature>
<name>A0ABD3TKP7_SINWO</name>
<accession>A0ABD3TKP7</accession>
<feature type="transmembrane region" description="Helical" evidence="5">
    <location>
        <begin position="251"/>
        <end position="268"/>
    </location>
</feature>
<comment type="caution">
    <text evidence="6">The sequence shown here is derived from an EMBL/GenBank/DDBJ whole genome shotgun (WGS) entry which is preliminary data.</text>
</comment>
<dbReference type="AlphaFoldDB" id="A0ABD3TKP7"/>
<feature type="transmembrane region" description="Helical" evidence="5">
    <location>
        <begin position="143"/>
        <end position="166"/>
    </location>
</feature>
<protein>
    <recommendedName>
        <fullName evidence="8">Nodulin-like domain-containing protein</fullName>
    </recommendedName>
</protein>
<keyword evidence="2 5" id="KW-0812">Transmembrane</keyword>
<dbReference type="Proteomes" id="UP001634394">
    <property type="component" value="Unassembled WGS sequence"/>
</dbReference>
<evidence type="ECO:0000313" key="7">
    <source>
        <dbReference type="Proteomes" id="UP001634394"/>
    </source>
</evidence>
<dbReference type="EMBL" id="JBJQND010000018">
    <property type="protein sequence ID" value="KAL3836733.1"/>
    <property type="molecule type" value="Genomic_DNA"/>
</dbReference>
<feature type="transmembrane region" description="Helical" evidence="5">
    <location>
        <begin position="50"/>
        <end position="69"/>
    </location>
</feature>
<dbReference type="SUPFAM" id="SSF103473">
    <property type="entry name" value="MFS general substrate transporter"/>
    <property type="match status" value="1"/>
</dbReference>
<gene>
    <name evidence="6" type="ORF">ACJMK2_022152</name>
</gene>
<dbReference type="GO" id="GO:0016020">
    <property type="term" value="C:membrane"/>
    <property type="evidence" value="ECO:0007669"/>
    <property type="project" value="UniProtKB-SubCell"/>
</dbReference>
<evidence type="ECO:0000256" key="5">
    <source>
        <dbReference type="SAM" id="Phobius"/>
    </source>
</evidence>
<evidence type="ECO:0000256" key="4">
    <source>
        <dbReference type="ARBA" id="ARBA00023136"/>
    </source>
</evidence>
<evidence type="ECO:0000256" key="3">
    <source>
        <dbReference type="ARBA" id="ARBA00022989"/>
    </source>
</evidence>
<organism evidence="6 7">
    <name type="scientific">Sinanodonta woodiana</name>
    <name type="common">Chinese pond mussel</name>
    <name type="synonym">Anodonta woodiana</name>
    <dbReference type="NCBI Taxonomy" id="1069815"/>
    <lineage>
        <taxon>Eukaryota</taxon>
        <taxon>Metazoa</taxon>
        <taxon>Spiralia</taxon>
        <taxon>Lophotrochozoa</taxon>
        <taxon>Mollusca</taxon>
        <taxon>Bivalvia</taxon>
        <taxon>Autobranchia</taxon>
        <taxon>Heteroconchia</taxon>
        <taxon>Palaeoheterodonta</taxon>
        <taxon>Unionida</taxon>
        <taxon>Unionoidea</taxon>
        <taxon>Unionidae</taxon>
        <taxon>Unioninae</taxon>
        <taxon>Sinanodonta</taxon>
    </lineage>
</organism>
<keyword evidence="7" id="KW-1185">Reference proteome</keyword>
<reference evidence="6 7" key="1">
    <citation type="submission" date="2024-11" db="EMBL/GenBank/DDBJ databases">
        <title>Chromosome-level genome assembly of the freshwater bivalve Anodonta woodiana.</title>
        <authorList>
            <person name="Chen X."/>
        </authorList>
    </citation>
    <scope>NUCLEOTIDE SEQUENCE [LARGE SCALE GENOMIC DNA]</scope>
    <source>
        <strain evidence="6">MN2024</strain>
        <tissue evidence="6">Gills</tissue>
    </source>
</reference>
<evidence type="ECO:0000313" key="6">
    <source>
        <dbReference type="EMBL" id="KAL3836733.1"/>
    </source>
</evidence>
<feature type="transmembrane region" description="Helical" evidence="5">
    <location>
        <begin position="344"/>
        <end position="366"/>
    </location>
</feature>
<dbReference type="InterPro" id="IPR036259">
    <property type="entry name" value="MFS_trans_sf"/>
</dbReference>
<keyword evidence="3 5" id="KW-1133">Transmembrane helix</keyword>
<evidence type="ECO:0008006" key="8">
    <source>
        <dbReference type="Google" id="ProtNLM"/>
    </source>
</evidence>
<comment type="subcellular location">
    <subcellularLocation>
        <location evidence="1">Membrane</location>
        <topology evidence="1">Multi-pass membrane protein</topology>
    </subcellularLocation>
</comment>
<feature type="transmembrane region" description="Helical" evidence="5">
    <location>
        <begin position="421"/>
        <end position="439"/>
    </location>
</feature>
<feature type="transmembrane region" description="Helical" evidence="5">
    <location>
        <begin position="317"/>
        <end position="338"/>
    </location>
</feature>
<evidence type="ECO:0000256" key="2">
    <source>
        <dbReference type="ARBA" id="ARBA00022692"/>
    </source>
</evidence>
<sequence length="461" mass="50674">MALTRQTVLKFIGLGIGCLAKFVTGSLFTFNVYQDAIKETFNYTQKEVEVMSSMLNIGLGIGFLPGMLYDRFGPQWTSGAGLLVSVSAYILLWSTTKSVPFYSNNSWLMAIYFFFCGLGSVFTYMVALNTNVINFHDRHTGKVVGLLNAFFAGSPSIFATIFYAFFGSATDVEHQNLAGFMLLFAISFGGADILCIIFLRVYNDTTTQTSPEHSGDLHSIEKEPSTVEVVPLGRNTFEHLPLKKLLRNVDYHLFAWTFALASSIGLVFGNNLTVVSKSMHLDQYNDRLVLIIPISNAIISLSIGIISDYFKEKVPRLAILIFGCCEYIVSLVLCILLADKIAALYIATTIAGIGIGITWSISPTIMKEMFYIGNLGRNWGIALLVAAVLGMVSQLIYGALYDANIAKDGGNNCYGMPCIRGGFSVFLGVACISVIFGIVMKFKTNLIKRCRGKQYYLSSSQ</sequence>
<feature type="transmembrane region" description="Helical" evidence="5">
    <location>
        <begin position="76"/>
        <end position="95"/>
    </location>
</feature>
<dbReference type="PANTHER" id="PTHR21576:SF158">
    <property type="entry name" value="RIBOSOMAL RNA-PROCESSING PROTEIN 12-LIKE CONSERVED DOMAIN-CONTAINING PROTEIN"/>
    <property type="match status" value="1"/>
</dbReference>
<dbReference type="Gene3D" id="1.20.1250.20">
    <property type="entry name" value="MFS general substrate transporter like domains"/>
    <property type="match status" value="1"/>
</dbReference>
<feature type="transmembrane region" description="Helical" evidence="5">
    <location>
        <begin position="7"/>
        <end position="30"/>
    </location>
</feature>